<keyword evidence="5" id="KW-0812">Transmembrane</keyword>
<gene>
    <name evidence="6" type="primary">UTG2_5</name>
    <name evidence="6" type="ORF">Bhyg_01319</name>
</gene>
<keyword evidence="5" id="KW-0732">Signal</keyword>
<accession>A0A9Q0N9F2</accession>
<dbReference type="PANTHER" id="PTHR48043">
    <property type="entry name" value="EG:EG0003.4 PROTEIN-RELATED"/>
    <property type="match status" value="1"/>
</dbReference>
<dbReference type="OrthoDB" id="5835829at2759"/>
<proteinExistence type="inferred from homology"/>
<feature type="chain" id="PRO_5040534592" description="UDP-glucuronosyltransferase" evidence="5">
    <location>
        <begin position="21"/>
        <end position="527"/>
    </location>
</feature>
<dbReference type="PROSITE" id="PS00375">
    <property type="entry name" value="UDPGT"/>
    <property type="match status" value="1"/>
</dbReference>
<keyword evidence="5" id="KW-1133">Transmembrane helix</keyword>
<keyword evidence="7" id="KW-1185">Reference proteome</keyword>
<dbReference type="EC" id="2.4.1.17" evidence="5"/>
<dbReference type="InterPro" id="IPR002213">
    <property type="entry name" value="UDP_glucos_trans"/>
</dbReference>
<dbReference type="Proteomes" id="UP001151699">
    <property type="component" value="Chromosome A"/>
</dbReference>
<keyword evidence="5" id="KW-0472">Membrane</keyword>
<evidence type="ECO:0000313" key="6">
    <source>
        <dbReference type="EMBL" id="KAJ6646109.1"/>
    </source>
</evidence>
<evidence type="ECO:0000256" key="4">
    <source>
        <dbReference type="RuleBase" id="RU003718"/>
    </source>
</evidence>
<comment type="subcellular location">
    <subcellularLocation>
        <location evidence="5">Membrane</location>
        <topology evidence="5">Single-pass membrane protein</topology>
    </subcellularLocation>
</comment>
<dbReference type="AlphaFoldDB" id="A0A9Q0N9F2"/>
<sequence>MALCLLIIVLIVVASRQCDSANILLLEELPSPSHHLWFRYVTSALISRGHNITVVSSEVDTINVSNLHQIHMEKVRNNVFNRSEVQLDLIGMGEMHPFLQIIGNVIYATKTCEGFTISKGWQHLQNYPDSFQFHLVIHDFPASSCLLAFLSKFNYPPMIGMTAFSDFSVVPSTITSALVPSLSTHFLFKEQMTSTFFGRLQNFLLNAIVRLLQTVYVDPTMNEMVRKAVDGKYKVLPVEQLRQRASLVLINYNELIDGMVQLPPNVIGVGGLQIEEPRQLSMDFATIANNATNGLILFSLGTNVKTETLGEDRILEVLNAFGRLHHYTFLWKINLLNVTIHVPSNVYIRKWIPQNDILGHRNTRLFITHGGLLSTQEAIYNGVPMLGIPIMVDQFMNIDRSVEKGIASRMNVRDLTSDTLYEKLNEMLTNPMYKENMKIISKCYKDQKELPLDRAIWWIEWVLRNPNPFGLNLGKGLNFLQIQSIDVISFFTMAFLALAYFSFLLLRKFFILIFRRMKTNANKDKND</sequence>
<comment type="similarity">
    <text evidence="1 4">Belongs to the UDP-glycosyltransferase family.</text>
</comment>
<comment type="catalytic activity">
    <reaction evidence="5">
        <text>glucuronate acceptor + UDP-alpha-D-glucuronate = acceptor beta-D-glucuronoside + UDP + H(+)</text>
        <dbReference type="Rhea" id="RHEA:21032"/>
        <dbReference type="ChEBI" id="CHEBI:15378"/>
        <dbReference type="ChEBI" id="CHEBI:58052"/>
        <dbReference type="ChEBI" id="CHEBI:58223"/>
        <dbReference type="ChEBI" id="CHEBI:132367"/>
        <dbReference type="ChEBI" id="CHEBI:132368"/>
        <dbReference type="EC" id="2.4.1.17"/>
    </reaction>
</comment>
<dbReference type="PANTHER" id="PTHR48043:SF159">
    <property type="entry name" value="EG:EG0003.4 PROTEIN-RELATED"/>
    <property type="match status" value="1"/>
</dbReference>
<dbReference type="FunFam" id="3.40.50.2000:FF:000021">
    <property type="entry name" value="UDP-glucuronosyltransferase"/>
    <property type="match status" value="1"/>
</dbReference>
<dbReference type="InterPro" id="IPR035595">
    <property type="entry name" value="UDP_glycos_trans_CS"/>
</dbReference>
<protein>
    <recommendedName>
        <fullName evidence="5">UDP-glucuronosyltransferase</fullName>
        <ecNumber evidence="5">2.4.1.17</ecNumber>
    </recommendedName>
</protein>
<feature type="transmembrane region" description="Helical" evidence="5">
    <location>
        <begin position="487"/>
        <end position="506"/>
    </location>
</feature>
<dbReference type="Gene3D" id="3.40.50.2000">
    <property type="entry name" value="Glycogen Phosphorylase B"/>
    <property type="match status" value="1"/>
</dbReference>
<organism evidence="6 7">
    <name type="scientific">Pseudolycoriella hygida</name>
    <dbReference type="NCBI Taxonomy" id="35572"/>
    <lineage>
        <taxon>Eukaryota</taxon>
        <taxon>Metazoa</taxon>
        <taxon>Ecdysozoa</taxon>
        <taxon>Arthropoda</taxon>
        <taxon>Hexapoda</taxon>
        <taxon>Insecta</taxon>
        <taxon>Pterygota</taxon>
        <taxon>Neoptera</taxon>
        <taxon>Endopterygota</taxon>
        <taxon>Diptera</taxon>
        <taxon>Nematocera</taxon>
        <taxon>Sciaroidea</taxon>
        <taxon>Sciaridae</taxon>
        <taxon>Pseudolycoriella</taxon>
    </lineage>
</organism>
<keyword evidence="2 4" id="KW-0328">Glycosyltransferase</keyword>
<dbReference type="GO" id="GO:0015020">
    <property type="term" value="F:glucuronosyltransferase activity"/>
    <property type="evidence" value="ECO:0007669"/>
    <property type="project" value="UniProtKB-EC"/>
</dbReference>
<evidence type="ECO:0000256" key="1">
    <source>
        <dbReference type="ARBA" id="ARBA00009995"/>
    </source>
</evidence>
<keyword evidence="3 4" id="KW-0808">Transferase</keyword>
<evidence type="ECO:0000313" key="7">
    <source>
        <dbReference type="Proteomes" id="UP001151699"/>
    </source>
</evidence>
<dbReference type="CDD" id="cd03784">
    <property type="entry name" value="GT1_Gtf-like"/>
    <property type="match status" value="1"/>
</dbReference>
<name>A0A9Q0N9F2_9DIPT</name>
<evidence type="ECO:0000256" key="5">
    <source>
        <dbReference type="RuleBase" id="RU362059"/>
    </source>
</evidence>
<comment type="caution">
    <text evidence="6">The sequence shown here is derived from an EMBL/GenBank/DDBJ whole genome shotgun (WGS) entry which is preliminary data.</text>
</comment>
<dbReference type="GO" id="GO:0016020">
    <property type="term" value="C:membrane"/>
    <property type="evidence" value="ECO:0007669"/>
    <property type="project" value="UniProtKB-SubCell"/>
</dbReference>
<evidence type="ECO:0000256" key="2">
    <source>
        <dbReference type="ARBA" id="ARBA00022676"/>
    </source>
</evidence>
<dbReference type="Pfam" id="PF00201">
    <property type="entry name" value="UDPGT"/>
    <property type="match status" value="1"/>
</dbReference>
<feature type="signal peptide" evidence="5">
    <location>
        <begin position="1"/>
        <end position="20"/>
    </location>
</feature>
<dbReference type="SUPFAM" id="SSF53756">
    <property type="entry name" value="UDP-Glycosyltransferase/glycogen phosphorylase"/>
    <property type="match status" value="1"/>
</dbReference>
<dbReference type="EMBL" id="WJQU01000001">
    <property type="protein sequence ID" value="KAJ6646109.1"/>
    <property type="molecule type" value="Genomic_DNA"/>
</dbReference>
<dbReference type="InterPro" id="IPR050271">
    <property type="entry name" value="UDP-glycosyltransferase"/>
</dbReference>
<evidence type="ECO:0000256" key="3">
    <source>
        <dbReference type="ARBA" id="ARBA00022679"/>
    </source>
</evidence>
<reference evidence="6" key="1">
    <citation type="submission" date="2022-07" db="EMBL/GenBank/DDBJ databases">
        <authorList>
            <person name="Trinca V."/>
            <person name="Uliana J.V.C."/>
            <person name="Torres T.T."/>
            <person name="Ward R.J."/>
            <person name="Monesi N."/>
        </authorList>
    </citation>
    <scope>NUCLEOTIDE SEQUENCE</scope>
    <source>
        <strain evidence="6">HSMRA1968</strain>
        <tissue evidence="6">Whole embryos</tissue>
    </source>
</reference>